<dbReference type="Gene3D" id="3.30.2390.20">
    <property type="entry name" value="Type VII secretion system EccB, repeat 1 domain"/>
    <property type="match status" value="1"/>
</dbReference>
<dbReference type="PANTHER" id="PTHR40765:SF2">
    <property type="entry name" value="ESX-2 SECRETION SYSTEM ATPASE ECCB2"/>
    <property type="match status" value="1"/>
</dbReference>
<dbReference type="GO" id="GO:0005576">
    <property type="term" value="C:extracellular region"/>
    <property type="evidence" value="ECO:0007669"/>
    <property type="project" value="TreeGrafter"/>
</dbReference>
<keyword evidence="3" id="KW-1003">Cell membrane</keyword>
<dbReference type="Proteomes" id="UP000256220">
    <property type="component" value="Unassembled WGS sequence"/>
</dbReference>
<name>A0A2P2FKI7_AMYLU</name>
<dbReference type="InterPro" id="IPR007795">
    <property type="entry name" value="T7SS_EccB"/>
</dbReference>
<keyword evidence="8 10" id="KW-1133">Transmembrane helix</keyword>
<keyword evidence="4 10" id="KW-0812">Transmembrane</keyword>
<evidence type="ECO:0000256" key="3">
    <source>
        <dbReference type="ARBA" id="ARBA00022475"/>
    </source>
</evidence>
<comment type="similarity">
    <text evidence="2">Belongs to the EccB family.</text>
</comment>
<evidence type="ECO:0000256" key="2">
    <source>
        <dbReference type="ARBA" id="ARBA00008149"/>
    </source>
</evidence>
<dbReference type="GO" id="GO:0005524">
    <property type="term" value="F:ATP binding"/>
    <property type="evidence" value="ECO:0007669"/>
    <property type="project" value="UniProtKB-KW"/>
</dbReference>
<evidence type="ECO:0000313" key="11">
    <source>
        <dbReference type="EMBL" id="KFU77219.1"/>
    </source>
</evidence>
<protein>
    <recommendedName>
        <fullName evidence="13">Type VII secretion protein EccB</fullName>
    </recommendedName>
</protein>
<dbReference type="NCBIfam" id="TIGR03919">
    <property type="entry name" value="T7SS_EccB"/>
    <property type="match status" value="1"/>
</dbReference>
<comment type="subcellular location">
    <subcellularLocation>
        <location evidence="1">Cell membrane</location>
        <topology evidence="1">Single-pass membrane protein</topology>
    </subcellularLocation>
</comment>
<dbReference type="AlphaFoldDB" id="A0A2P2FKI7"/>
<evidence type="ECO:0000256" key="8">
    <source>
        <dbReference type="ARBA" id="ARBA00022989"/>
    </source>
</evidence>
<dbReference type="Pfam" id="PF05108">
    <property type="entry name" value="T7SS_ESX1_EccB"/>
    <property type="match status" value="1"/>
</dbReference>
<comment type="caution">
    <text evidence="11">The sequence shown here is derived from an EMBL/GenBank/DDBJ whole genome shotgun (WGS) entry which is preliminary data.</text>
</comment>
<reference evidence="11 12" key="1">
    <citation type="journal article" date="2014" name="Genome Announc.">
        <title>Draft Genome Sequence of Amycolatopsis lurida NRRL 2430, Producer of the Glycopeptide Family Antibiotic Ristocetin.</title>
        <authorList>
            <person name="Kwun M.J."/>
            <person name="Hong H.J."/>
        </authorList>
    </citation>
    <scope>NUCLEOTIDE SEQUENCE [LARGE SCALE GENOMIC DNA]</scope>
    <source>
        <strain evidence="11 12">NRRL 2430</strain>
    </source>
</reference>
<keyword evidence="7" id="KW-0067">ATP-binding</keyword>
<keyword evidence="12" id="KW-1185">Reference proteome</keyword>
<organism evidence="11 12">
    <name type="scientific">Amycolatopsis lurida NRRL 2430</name>
    <dbReference type="NCBI Taxonomy" id="1460371"/>
    <lineage>
        <taxon>Bacteria</taxon>
        <taxon>Bacillati</taxon>
        <taxon>Actinomycetota</taxon>
        <taxon>Actinomycetes</taxon>
        <taxon>Pseudonocardiales</taxon>
        <taxon>Pseudonocardiaceae</taxon>
        <taxon>Amycolatopsis</taxon>
    </lineage>
</organism>
<evidence type="ECO:0000256" key="1">
    <source>
        <dbReference type="ARBA" id="ARBA00004162"/>
    </source>
</evidence>
<evidence type="ECO:0000256" key="4">
    <source>
        <dbReference type="ARBA" id="ARBA00022692"/>
    </source>
</evidence>
<dbReference type="Gene3D" id="2.40.50.910">
    <property type="entry name" value="Type VII secretion system EccB, repeat 3 domain"/>
    <property type="match status" value="1"/>
</dbReference>
<proteinExistence type="inferred from homology"/>
<dbReference type="EMBL" id="JFBM01000035">
    <property type="protein sequence ID" value="KFU77219.1"/>
    <property type="molecule type" value="Genomic_DNA"/>
</dbReference>
<keyword evidence="9 10" id="KW-0472">Membrane</keyword>
<dbReference type="GO" id="GO:0005886">
    <property type="term" value="C:plasma membrane"/>
    <property type="evidence" value="ECO:0007669"/>
    <property type="project" value="UniProtKB-SubCell"/>
</dbReference>
<dbReference type="InterPro" id="IPR042485">
    <property type="entry name" value="T7SS_EccB_R3"/>
</dbReference>
<evidence type="ECO:0000256" key="10">
    <source>
        <dbReference type="SAM" id="Phobius"/>
    </source>
</evidence>
<feature type="transmembrane region" description="Helical" evidence="10">
    <location>
        <begin position="37"/>
        <end position="61"/>
    </location>
</feature>
<evidence type="ECO:0000256" key="5">
    <source>
        <dbReference type="ARBA" id="ARBA00022741"/>
    </source>
</evidence>
<keyword evidence="5" id="KW-0547">Nucleotide-binding</keyword>
<sequence length="475" mass="48230">MWTQRDQIQAYQFLRRRLVSALVSADANHPVAPSRRLVIGTLCGLGVALLVTAVFGVIGLLNPSGGKDWLAGGKVIVEEGTGARYILGQDGALHPVLNYASARLMAGGNGEATVTVPSDKLAKAPRGSQIGIPGAPDSLPAAAALVNTPWTSCSRTTQDAPASAEPETTVLLGAPAAGVDLPRDQAVVVRVPDGERYLVTAGRRFKLTPEAATALQFDTYPVIAVSSRWIGTVAAGRDLAYRAVEDAGRPGPGVGGTATKVGSVLGVVDAMASPNDATSYYLVRAEGLEPIGQTEASLLINTPENADAYTGVPAPVAVRAADVAAVPKVAKARTGGADPAEYPDRIPRKAPVTGQSVTLCVQGSRIVISAQVPLPQGAKAIPVTARTDALVADAVFVPPSGGAVVAESGSGTVYVVTDTGLKYPVASSEALASLGYGQAERQPVPNGLLALVPRGPALDPAQAGRAVSAAMGGTG</sequence>
<dbReference type="GO" id="GO:0016787">
    <property type="term" value="F:hydrolase activity"/>
    <property type="evidence" value="ECO:0007669"/>
    <property type="project" value="UniProtKB-KW"/>
</dbReference>
<evidence type="ECO:0000256" key="9">
    <source>
        <dbReference type="ARBA" id="ARBA00023136"/>
    </source>
</evidence>
<gene>
    <name evidence="11" type="ORF">BB31_32405</name>
</gene>
<accession>A0A2P2FKI7</accession>
<dbReference type="InterPro" id="IPR044857">
    <property type="entry name" value="T7SS_EccB_R1"/>
</dbReference>
<evidence type="ECO:0008006" key="13">
    <source>
        <dbReference type="Google" id="ProtNLM"/>
    </source>
</evidence>
<dbReference type="RefSeq" id="WP_034319375.1">
    <property type="nucleotide sequence ID" value="NZ_JFBM01000035.1"/>
</dbReference>
<keyword evidence="6" id="KW-0378">Hydrolase</keyword>
<evidence type="ECO:0000313" key="12">
    <source>
        <dbReference type="Proteomes" id="UP000256220"/>
    </source>
</evidence>
<evidence type="ECO:0000256" key="6">
    <source>
        <dbReference type="ARBA" id="ARBA00022801"/>
    </source>
</evidence>
<evidence type="ECO:0000256" key="7">
    <source>
        <dbReference type="ARBA" id="ARBA00022840"/>
    </source>
</evidence>
<dbReference type="PANTHER" id="PTHR40765">
    <property type="entry name" value="ESX-2 SECRETION SYSTEM ATPASE ECCB2"/>
    <property type="match status" value="1"/>
</dbReference>